<evidence type="ECO:0000313" key="1">
    <source>
        <dbReference type="EMBL" id="MBB5030583.1"/>
    </source>
</evidence>
<accession>A0A7W7Y6M8</accession>
<reference evidence="1 2" key="1">
    <citation type="submission" date="2020-08" db="EMBL/GenBank/DDBJ databases">
        <title>Genomic Encyclopedia of Type Strains, Phase IV (KMG-IV): sequencing the most valuable type-strain genomes for metagenomic binning, comparative biology and taxonomic classification.</title>
        <authorList>
            <person name="Goeker M."/>
        </authorList>
    </citation>
    <scope>NUCLEOTIDE SEQUENCE [LARGE SCALE GENOMIC DNA]</scope>
    <source>
        <strain evidence="1 2">DSM 12252</strain>
    </source>
</reference>
<name>A0A7W7Y6M8_9BACT</name>
<sequence length="191" mass="21266">MDTSLKDYLMGLAPGAPLEVGEIEFLLAEAWRSLRGSRAGGMQAQKIRGRTEDMAWNPPSLTFSIERHGGTVNGSTRAEIQRWCVNVEAHTAEITSTGRRQLHAMAKRVNVKGPAAEIAEAILKNLESPMLKRFPDGRVKVLISSVFPHGSDFKQTVSGRRKRFRAALEALIKEHGWREVGTNTYARLEEK</sequence>
<dbReference type="AlphaFoldDB" id="A0A7W7Y6M8"/>
<protein>
    <submittedName>
        <fullName evidence="1">Uncharacterized protein</fullName>
    </submittedName>
</protein>
<dbReference type="EMBL" id="JACHIG010000001">
    <property type="protein sequence ID" value="MBB5030583.1"/>
    <property type="molecule type" value="Genomic_DNA"/>
</dbReference>
<evidence type="ECO:0000313" key="2">
    <source>
        <dbReference type="Proteomes" id="UP000590740"/>
    </source>
</evidence>
<proteinExistence type="predicted"/>
<organism evidence="1 2">
    <name type="scientific">Prosthecobacter vanneervenii</name>
    <dbReference type="NCBI Taxonomy" id="48466"/>
    <lineage>
        <taxon>Bacteria</taxon>
        <taxon>Pseudomonadati</taxon>
        <taxon>Verrucomicrobiota</taxon>
        <taxon>Verrucomicrobiia</taxon>
        <taxon>Verrucomicrobiales</taxon>
        <taxon>Verrucomicrobiaceae</taxon>
        <taxon>Prosthecobacter</taxon>
    </lineage>
</organism>
<dbReference type="Proteomes" id="UP000590740">
    <property type="component" value="Unassembled WGS sequence"/>
</dbReference>
<gene>
    <name evidence="1" type="ORF">HNQ65_000137</name>
</gene>
<comment type="caution">
    <text evidence="1">The sequence shown here is derived from an EMBL/GenBank/DDBJ whole genome shotgun (WGS) entry which is preliminary data.</text>
</comment>
<keyword evidence="2" id="KW-1185">Reference proteome</keyword>
<dbReference type="RefSeq" id="WP_184337371.1">
    <property type="nucleotide sequence ID" value="NZ_JACHIG010000001.1"/>
</dbReference>